<dbReference type="STRING" id="1295009.MMINT_09290"/>
<dbReference type="PANTHER" id="PTHR22576:SF37">
    <property type="entry name" value="MUCOSA-ASSOCIATED LYMPHOID TISSUE LYMPHOMA TRANSLOCATION PROTEIN 1"/>
    <property type="match status" value="1"/>
</dbReference>
<dbReference type="SUPFAM" id="SSF52129">
    <property type="entry name" value="Caspase-like"/>
    <property type="match status" value="1"/>
</dbReference>
<dbReference type="HOGENOM" id="CLU_851683_0_0_2"/>
<accession>R9TA86</accession>
<evidence type="ECO:0000259" key="1">
    <source>
        <dbReference type="Pfam" id="PF00656"/>
    </source>
</evidence>
<dbReference type="InterPro" id="IPR052039">
    <property type="entry name" value="Caspase-related_regulators"/>
</dbReference>
<dbReference type="KEGG" id="mer:MMINT_09290"/>
<evidence type="ECO:0000313" key="2">
    <source>
        <dbReference type="EMBL" id="AGN26288.1"/>
    </source>
</evidence>
<evidence type="ECO:0000313" key="3">
    <source>
        <dbReference type="Proteomes" id="UP000014070"/>
    </source>
</evidence>
<dbReference type="AlphaFoldDB" id="R9TA86"/>
<dbReference type="GO" id="GO:0004197">
    <property type="term" value="F:cysteine-type endopeptidase activity"/>
    <property type="evidence" value="ECO:0007669"/>
    <property type="project" value="InterPro"/>
</dbReference>
<reference evidence="2 3" key="1">
    <citation type="journal article" date="2013" name="Genome Announc.">
        <title>Genome sequence of 'Candidatus Methanomassiliicoccus intestinalis' Issoire-Mx1, a third thermoplasmatales-related methanogenic archaeon from human feces.</title>
        <authorList>
            <person name="Borrel G."/>
            <person name="Harris H.M."/>
            <person name="Parisot N."/>
            <person name="Gaci N."/>
            <person name="Tottey W."/>
            <person name="Mihajlovski A."/>
            <person name="Deane J."/>
            <person name="Gribaldo S."/>
            <person name="Bardot O."/>
            <person name="Peyretaillade E."/>
            <person name="Peyret P."/>
            <person name="O'Toole P.W."/>
            <person name="Brugere J.F."/>
        </authorList>
    </citation>
    <scope>NUCLEOTIDE SEQUENCE [LARGE SCALE GENOMIC DNA]</scope>
    <source>
        <strain evidence="2 3">Issoire-Mx1</strain>
    </source>
</reference>
<dbReference type="Pfam" id="PF00656">
    <property type="entry name" value="Peptidase_C14"/>
    <property type="match status" value="1"/>
</dbReference>
<protein>
    <submittedName>
        <fullName evidence="2">Peptidase C14 caspase catalytic subunit p20</fullName>
    </submittedName>
</protein>
<dbReference type="Proteomes" id="UP000014070">
    <property type="component" value="Chromosome"/>
</dbReference>
<dbReference type="OrthoDB" id="359380at2157"/>
<dbReference type="EMBL" id="CP005934">
    <property type="protein sequence ID" value="AGN26288.1"/>
    <property type="molecule type" value="Genomic_DNA"/>
</dbReference>
<proteinExistence type="predicted"/>
<dbReference type="PANTHER" id="PTHR22576">
    <property type="entry name" value="MUCOSA ASSOCIATED LYMPHOID TISSUE LYMPHOMA TRANSLOCATION PROTEIN 1/PARACASPASE"/>
    <property type="match status" value="1"/>
</dbReference>
<feature type="domain" description="Peptidase C14 caspase" evidence="1">
    <location>
        <begin position="2"/>
        <end position="179"/>
    </location>
</feature>
<keyword evidence="3" id="KW-1185">Reference proteome</keyword>
<sequence>MKKALVVGIDDYDTCPLYGCVNDAEAVADILKQNGDEEKTINFDVLKHLNVENKGHLKHLIINCFSGDAEVALFYFSGHGYVDSTGGYIVTPDCSECDVGVSMQDLLNIVNNSKCKNKVVILDCCYSGYLGQINVNQQSSVIGDGVTLLTACRSDEPAMEFNGHGLFTSLLLEALSGGAADVTGYITPGGIYSYIDKSLGAWDQRPIFKTNISSFSPLRQVTPRVSKEVLRRLTDYFKTPDSKLLLDPSYEPTNSPVVEHKIIEPYAESKHVKIFSDLQKLASVGLVVPLDEEHMYFAAMNSKPCRLTSAGQHYWNLVKKERI</sequence>
<dbReference type="Gene3D" id="3.40.50.1460">
    <property type="match status" value="1"/>
</dbReference>
<dbReference type="InterPro" id="IPR029030">
    <property type="entry name" value="Caspase-like_dom_sf"/>
</dbReference>
<dbReference type="InParanoid" id="R9TA86"/>
<organism evidence="2 3">
    <name type="scientific">Methanomassiliicoccus intestinalis (strain Issoire-Mx1)</name>
    <dbReference type="NCBI Taxonomy" id="1295009"/>
    <lineage>
        <taxon>Archaea</taxon>
        <taxon>Methanobacteriati</taxon>
        <taxon>Thermoplasmatota</taxon>
        <taxon>Thermoplasmata</taxon>
        <taxon>Methanomassiliicoccales</taxon>
        <taxon>Methanomassiliicoccaceae</taxon>
        <taxon>Methanomassiliicoccus</taxon>
    </lineage>
</organism>
<gene>
    <name evidence="2" type="ORF">MMINT_09290</name>
</gene>
<dbReference type="GO" id="GO:0006508">
    <property type="term" value="P:proteolysis"/>
    <property type="evidence" value="ECO:0007669"/>
    <property type="project" value="InterPro"/>
</dbReference>
<name>R9TA86_METII</name>
<dbReference type="InterPro" id="IPR011600">
    <property type="entry name" value="Pept_C14_caspase"/>
</dbReference>